<protein>
    <submittedName>
        <fullName evidence="9">ECU09_0925 protein</fullName>
    </submittedName>
</protein>
<dbReference type="GO" id="GO:0005789">
    <property type="term" value="C:endoplasmic reticulum membrane"/>
    <property type="evidence" value="ECO:0007669"/>
    <property type="project" value="TreeGrafter"/>
</dbReference>
<evidence type="ECO:0000256" key="7">
    <source>
        <dbReference type="ARBA" id="ARBA00024203"/>
    </source>
</evidence>
<sequence>MFGLMSVVYGTLFLLNSIVILDEKRFLSRVGLPLSPEARNALGPTRKKMVDLIRAVRTVMKIPLVVLNIVFIAYEAFFG</sequence>
<keyword evidence="6 8" id="KW-0472">Membrane</keyword>
<keyword evidence="10" id="KW-1185">Reference proteome</keyword>
<evidence type="ECO:0000313" key="9">
    <source>
        <dbReference type="EMBL" id="CCI73978.1"/>
    </source>
</evidence>
<dbReference type="HOGENOM" id="CLU_152125_2_0_1"/>
<evidence type="ECO:0000256" key="6">
    <source>
        <dbReference type="ARBA" id="ARBA00023136"/>
    </source>
</evidence>
<gene>
    <name evidence="9" type="ordered locus">ECU09_0925</name>
</gene>
<dbReference type="PANTHER" id="PTHR15858">
    <property type="entry name" value="IMMEDIATE EARLY RESPONSE 3-INTERACTING PROTEIN 1"/>
    <property type="match status" value="1"/>
</dbReference>
<keyword evidence="4" id="KW-0653">Protein transport</keyword>
<evidence type="ECO:0000313" key="10">
    <source>
        <dbReference type="Proteomes" id="UP000000819"/>
    </source>
</evidence>
<dbReference type="GeneID" id="77136411"/>
<evidence type="ECO:0000256" key="1">
    <source>
        <dbReference type="ARBA" id="ARBA00004370"/>
    </source>
</evidence>
<dbReference type="GO" id="GO:0015031">
    <property type="term" value="P:protein transport"/>
    <property type="evidence" value="ECO:0007669"/>
    <property type="project" value="UniProtKB-KW"/>
</dbReference>
<reference evidence="9 10" key="1">
    <citation type="journal article" date="2001" name="Nature">
        <title>Genome sequence and gene compaction of the eukaryote parasite Encephalitozoon cuniculi.</title>
        <authorList>
            <person name="Katinka M.D."/>
            <person name="Duprat S."/>
            <person name="Cornillot E."/>
            <person name="Metenier G."/>
            <person name="Thomarat F."/>
            <person name="Prensier G."/>
            <person name="Barbe V."/>
            <person name="Peyretaillade E."/>
            <person name="Brottier P."/>
            <person name="Wincker P."/>
            <person name="Delbac F."/>
            <person name="El Alaoui H."/>
            <person name="Peyret P."/>
            <person name="Saurin W."/>
            <person name="Gouy M."/>
            <person name="Weissenbach J."/>
            <person name="Vivares C.P."/>
        </authorList>
    </citation>
    <scope>NUCLEOTIDE SEQUENCE [LARGE SCALE GENOMIC DNA]</scope>
    <source>
        <strain evidence="9 10">GB-M1</strain>
    </source>
</reference>
<dbReference type="Pfam" id="PF08571">
    <property type="entry name" value="Yos1"/>
    <property type="match status" value="1"/>
</dbReference>
<comment type="subcellular location">
    <subcellularLocation>
        <location evidence="1">Membrane</location>
    </subcellularLocation>
</comment>
<keyword evidence="5 8" id="KW-1133">Transmembrane helix</keyword>
<proteinExistence type="inferred from homology"/>
<dbReference type="OrthoDB" id="15356at2759"/>
<organism evidence="9 10">
    <name type="scientific">Encephalitozoon cuniculi (strain GB-M1)</name>
    <name type="common">Microsporidian parasite</name>
    <dbReference type="NCBI Taxonomy" id="284813"/>
    <lineage>
        <taxon>Eukaryota</taxon>
        <taxon>Fungi</taxon>
        <taxon>Fungi incertae sedis</taxon>
        <taxon>Microsporidia</taxon>
        <taxon>Unikaryonidae</taxon>
        <taxon>Encephalitozoon</taxon>
    </lineage>
</organism>
<dbReference type="PANTHER" id="PTHR15858:SF0">
    <property type="entry name" value="IMMEDIATE EARLY RESPONSE 3-INTERACTING PROTEIN 1"/>
    <property type="match status" value="1"/>
</dbReference>
<evidence type="ECO:0000256" key="5">
    <source>
        <dbReference type="ARBA" id="ARBA00022989"/>
    </source>
</evidence>
<dbReference type="FunCoup" id="I7KFY8">
    <property type="interactions" value="60"/>
</dbReference>
<comment type="similarity">
    <text evidence="7">Belongs to the YOS1 family.</text>
</comment>
<keyword evidence="3 8" id="KW-0812">Transmembrane</keyword>
<dbReference type="AlphaFoldDB" id="I7KFY8"/>
<dbReference type="InterPro" id="IPR013880">
    <property type="entry name" value="Yos1"/>
</dbReference>
<dbReference type="GO" id="GO:0000139">
    <property type="term" value="C:Golgi membrane"/>
    <property type="evidence" value="ECO:0007669"/>
    <property type="project" value="TreeGrafter"/>
</dbReference>
<dbReference type="GO" id="GO:0006888">
    <property type="term" value="P:endoplasmic reticulum to Golgi vesicle-mediated transport"/>
    <property type="evidence" value="ECO:0007669"/>
    <property type="project" value="TreeGrafter"/>
</dbReference>
<keyword evidence="2" id="KW-0813">Transport</keyword>
<evidence type="ECO:0000256" key="3">
    <source>
        <dbReference type="ARBA" id="ARBA00022692"/>
    </source>
</evidence>
<dbReference type="KEGG" id="ecu:ECU09_0925"/>
<accession>I7KFY8</accession>
<evidence type="ECO:0000256" key="8">
    <source>
        <dbReference type="SAM" id="Phobius"/>
    </source>
</evidence>
<evidence type="ECO:0000256" key="4">
    <source>
        <dbReference type="ARBA" id="ARBA00022927"/>
    </source>
</evidence>
<feature type="transmembrane region" description="Helical" evidence="8">
    <location>
        <begin position="6"/>
        <end position="22"/>
    </location>
</feature>
<dbReference type="Proteomes" id="UP000000819">
    <property type="component" value="Chromosome IX"/>
</dbReference>
<reference evidence="9 10" key="2">
    <citation type="journal article" date="2009" name="BMC Genomics">
        <title>Identification of transcriptional signals in Encephalitozoon cuniculi widespread among Microsporidia phylum: support for accurate structural genome annotation.</title>
        <authorList>
            <person name="Peyretaillade E."/>
            <person name="Goncalves O."/>
            <person name="Terrat S."/>
            <person name="Dugat-Bony E."/>
            <person name="Wincker P."/>
            <person name="Cornman R.S."/>
            <person name="Evans J.D."/>
            <person name="Delbac F."/>
            <person name="Peyret P."/>
        </authorList>
    </citation>
    <scope>NUCLEOTIDE SEQUENCE [LARGE SCALE GENOMIC DNA]</scope>
    <source>
        <strain evidence="9 10">GB-M1</strain>
    </source>
</reference>
<dbReference type="GO" id="GO:0030134">
    <property type="term" value="C:COPII-coated ER to Golgi transport vesicle"/>
    <property type="evidence" value="ECO:0007669"/>
    <property type="project" value="TreeGrafter"/>
</dbReference>
<evidence type="ECO:0000256" key="2">
    <source>
        <dbReference type="ARBA" id="ARBA00022448"/>
    </source>
</evidence>
<name>I7KFY8_ENCCU</name>
<dbReference type="VEuPathDB" id="MicrosporidiaDB:ECU09_0925"/>
<dbReference type="RefSeq" id="NP_001402534.1">
    <property type="nucleotide sequence ID" value="NM_001415404.1"/>
</dbReference>
<dbReference type="STRING" id="284813.I7KFY8"/>
<feature type="transmembrane region" description="Helical" evidence="8">
    <location>
        <begin position="55"/>
        <end position="74"/>
    </location>
</feature>
<dbReference type="InParanoid" id="I7KFY8"/>
<dbReference type="EMBL" id="AL590451">
    <property type="protein sequence ID" value="CCI73978.1"/>
    <property type="molecule type" value="Genomic_DNA"/>
</dbReference>